<accession>A0A2W1FIH9</accession>
<evidence type="ECO:0000256" key="1">
    <source>
        <dbReference type="ARBA" id="ARBA00006484"/>
    </source>
</evidence>
<name>A0A2W1FIH9_9PLEO</name>
<dbReference type="EMBL" id="NRDI02000012">
    <property type="protein sequence ID" value="KAI1512119.1"/>
    <property type="molecule type" value="Genomic_DNA"/>
</dbReference>
<comment type="caution">
    <text evidence="4">The sequence shown here is derived from an EMBL/GenBank/DDBJ whole genome shotgun (WGS) entry which is preliminary data.</text>
</comment>
<evidence type="ECO:0000256" key="2">
    <source>
        <dbReference type="ARBA" id="ARBA00022857"/>
    </source>
</evidence>
<dbReference type="PRINTS" id="PR01397">
    <property type="entry name" value="DHBDHDRGNASE"/>
</dbReference>
<reference evidence="5" key="1">
    <citation type="journal article" date="2022" name="Microb. Genom.">
        <title>A global pangenome for the wheat fungal pathogen Pyrenophora tritici-repentis and prediction of effector protein structural homology.</title>
        <authorList>
            <person name="Moolhuijzen P.M."/>
            <person name="See P.T."/>
            <person name="Shi G."/>
            <person name="Powell H.R."/>
            <person name="Cockram J."/>
            <person name="Jorgensen L.N."/>
            <person name="Benslimane H."/>
            <person name="Strelkov S.E."/>
            <person name="Turner J."/>
            <person name="Liu Z."/>
            <person name="Moffat C.S."/>
        </authorList>
    </citation>
    <scope>NUCLEOTIDE SEQUENCE [LARGE SCALE GENOMIC DNA]</scope>
</reference>
<dbReference type="InterPro" id="IPR020904">
    <property type="entry name" value="Sc_DH/Rdtase_CS"/>
</dbReference>
<comment type="similarity">
    <text evidence="1">Belongs to the short-chain dehydrogenases/reductases (SDR) family.</text>
</comment>
<evidence type="ECO:0000313" key="4">
    <source>
        <dbReference type="EMBL" id="KAI1512119.1"/>
    </source>
</evidence>
<dbReference type="InterPro" id="IPR036291">
    <property type="entry name" value="NAD(P)-bd_dom_sf"/>
</dbReference>
<proteinExistence type="inferred from homology"/>
<dbReference type="Pfam" id="PF00106">
    <property type="entry name" value="adh_short"/>
    <property type="match status" value="1"/>
</dbReference>
<dbReference type="GO" id="GO:0008667">
    <property type="term" value="F:2,3-dihydro-2,3-dihydroxybenzoate dehydrogenase activity"/>
    <property type="evidence" value="ECO:0007669"/>
    <property type="project" value="InterPro"/>
</dbReference>
<dbReference type="Gene3D" id="3.40.50.720">
    <property type="entry name" value="NAD(P)-binding Rossmann-like Domain"/>
    <property type="match status" value="1"/>
</dbReference>
<dbReference type="SUPFAM" id="SSF51735">
    <property type="entry name" value="NAD(P)-binding Rossmann-fold domains"/>
    <property type="match status" value="1"/>
</dbReference>
<dbReference type="InterPro" id="IPR002347">
    <property type="entry name" value="SDR_fam"/>
</dbReference>
<dbReference type="InterPro" id="IPR051911">
    <property type="entry name" value="SDR_oxidoreductase"/>
</dbReference>
<keyword evidence="2" id="KW-0521">NADP</keyword>
<protein>
    <submittedName>
        <fullName evidence="4">Short chain dehydrogenase</fullName>
    </submittedName>
</protein>
<evidence type="ECO:0000256" key="3">
    <source>
        <dbReference type="ARBA" id="ARBA00023002"/>
    </source>
</evidence>
<dbReference type="InterPro" id="IPR003560">
    <property type="entry name" value="DHB_DH"/>
</dbReference>
<dbReference type="GO" id="GO:0019290">
    <property type="term" value="P:siderophore biosynthetic process"/>
    <property type="evidence" value="ECO:0007669"/>
    <property type="project" value="InterPro"/>
</dbReference>
<evidence type="ECO:0000313" key="5">
    <source>
        <dbReference type="Proteomes" id="UP000249757"/>
    </source>
</evidence>
<keyword evidence="3" id="KW-0560">Oxidoreductase</keyword>
<organism evidence="4 5">
    <name type="scientific">Pyrenophora tritici-repentis</name>
    <dbReference type="NCBI Taxonomy" id="45151"/>
    <lineage>
        <taxon>Eukaryota</taxon>
        <taxon>Fungi</taxon>
        <taxon>Dikarya</taxon>
        <taxon>Ascomycota</taxon>
        <taxon>Pezizomycotina</taxon>
        <taxon>Dothideomycetes</taxon>
        <taxon>Pleosporomycetidae</taxon>
        <taxon>Pleosporales</taxon>
        <taxon>Pleosporineae</taxon>
        <taxon>Pleosporaceae</taxon>
        <taxon>Pyrenophora</taxon>
    </lineage>
</organism>
<dbReference type="Proteomes" id="UP000249757">
    <property type="component" value="Unassembled WGS sequence"/>
</dbReference>
<dbReference type="PROSITE" id="PS00061">
    <property type="entry name" value="ADH_SHORT"/>
    <property type="match status" value="1"/>
</dbReference>
<dbReference type="OrthoDB" id="1274115at2759"/>
<sequence length="284" mass="30329">MTDQTPVWFITAAASGFGKAMALEALSRGHKVIASGRYMSRLVDLETAGADIMVLDVCSPLSDIETVAEEANAKYGYITHLVNVAGYVLVGAVEETSPEQDLRAFTTNVLGTLNVTKAFLPHLRATPGHRTISNFGSVVSWQGGPGSAIYVGTKWAVSGISESLRAELAPFGINVMVIEPGWFRTGILGKGVPVYSEKSLGVYEDVGRLREMLGEVDGKQVGDTGKACRVAVDVLTRCGCGEGKDVPIRLVLGRDAFEVIGEKCRATLRLLGEWEGVVGDTDYD</sequence>
<dbReference type="PANTHER" id="PTHR43976">
    <property type="entry name" value="SHORT CHAIN DEHYDROGENASE"/>
    <property type="match status" value="1"/>
</dbReference>
<gene>
    <name evidence="4" type="ORF">Ptr86124_008959</name>
</gene>
<dbReference type="PANTHER" id="PTHR43976:SF16">
    <property type="entry name" value="SHORT-CHAIN DEHYDROGENASE_REDUCTASE FAMILY PROTEIN"/>
    <property type="match status" value="1"/>
</dbReference>
<keyword evidence="5" id="KW-1185">Reference proteome</keyword>
<dbReference type="AlphaFoldDB" id="A0A2W1FIH9"/>